<sequence length="71" mass="7904">MRVSSSEWLQSKRAIIAAIGIAISVFVLCVPTLLAHEIINGNPVTTQGTISIRYRSLIDLDEFHQIAQKLR</sequence>
<keyword evidence="2" id="KW-1185">Reference proteome</keyword>
<dbReference type="AlphaFoldDB" id="A0AAD5MND0"/>
<comment type="caution">
    <text evidence="1">The sequence shown here is derived from an EMBL/GenBank/DDBJ whole genome shotgun (WGS) entry which is preliminary data.</text>
</comment>
<accession>A0AAD5MND0</accession>
<dbReference type="EMBL" id="JAHQIW010003516">
    <property type="protein sequence ID" value="KAJ1358938.1"/>
    <property type="molecule type" value="Genomic_DNA"/>
</dbReference>
<proteinExistence type="predicted"/>
<evidence type="ECO:0000313" key="1">
    <source>
        <dbReference type="EMBL" id="KAJ1358938.1"/>
    </source>
</evidence>
<reference evidence="1" key="1">
    <citation type="submission" date="2021-06" db="EMBL/GenBank/DDBJ databases">
        <title>Parelaphostrongylus tenuis whole genome reference sequence.</title>
        <authorList>
            <person name="Garwood T.J."/>
            <person name="Larsen P.A."/>
            <person name="Fountain-Jones N.M."/>
            <person name="Garbe J.R."/>
            <person name="Macchietto M.G."/>
            <person name="Kania S.A."/>
            <person name="Gerhold R.W."/>
            <person name="Richards J.E."/>
            <person name="Wolf T.M."/>
        </authorList>
    </citation>
    <scope>NUCLEOTIDE SEQUENCE</scope>
    <source>
        <strain evidence="1">MNPRO001-30</strain>
        <tissue evidence="1">Meninges</tissue>
    </source>
</reference>
<evidence type="ECO:0000313" key="2">
    <source>
        <dbReference type="Proteomes" id="UP001196413"/>
    </source>
</evidence>
<organism evidence="1 2">
    <name type="scientific">Parelaphostrongylus tenuis</name>
    <name type="common">Meningeal worm</name>
    <dbReference type="NCBI Taxonomy" id="148309"/>
    <lineage>
        <taxon>Eukaryota</taxon>
        <taxon>Metazoa</taxon>
        <taxon>Ecdysozoa</taxon>
        <taxon>Nematoda</taxon>
        <taxon>Chromadorea</taxon>
        <taxon>Rhabditida</taxon>
        <taxon>Rhabditina</taxon>
        <taxon>Rhabditomorpha</taxon>
        <taxon>Strongyloidea</taxon>
        <taxon>Metastrongylidae</taxon>
        <taxon>Parelaphostrongylus</taxon>
    </lineage>
</organism>
<dbReference type="Proteomes" id="UP001196413">
    <property type="component" value="Unassembled WGS sequence"/>
</dbReference>
<name>A0AAD5MND0_PARTN</name>
<gene>
    <name evidence="1" type="ORF">KIN20_017510</name>
</gene>
<protein>
    <submittedName>
        <fullName evidence="1">Uncharacterized protein</fullName>
    </submittedName>
</protein>